<dbReference type="eggNOG" id="COG2966">
    <property type="taxonomic scope" value="Bacteria"/>
</dbReference>
<evidence type="ECO:0000256" key="3">
    <source>
        <dbReference type="ARBA" id="ARBA00022692"/>
    </source>
</evidence>
<organism evidence="10 11">
    <name type="scientific">Selenomonas flueggei ATCC 43531</name>
    <dbReference type="NCBI Taxonomy" id="638302"/>
    <lineage>
        <taxon>Bacteria</taxon>
        <taxon>Bacillati</taxon>
        <taxon>Bacillota</taxon>
        <taxon>Negativicutes</taxon>
        <taxon>Selenomonadales</taxon>
        <taxon>Selenomonadaceae</taxon>
        <taxon>Selenomonas</taxon>
    </lineage>
</organism>
<dbReference type="EMBL" id="ACLA01000010">
    <property type="protein sequence ID" value="EEQ49021.1"/>
    <property type="molecule type" value="Genomic_DNA"/>
</dbReference>
<dbReference type="eggNOG" id="COG3610">
    <property type="taxonomic scope" value="Bacteria"/>
</dbReference>
<sequence length="418" mass="46034">MFIMINETARININKILERAIDIGQRMLVTGAEVSRVERTINFICRAYGVRHVDVMVITSSIVVTIRGEDIGVITQMRRVPGQNFDFQRLIALNQLSREICARPITSDEIKARIRDIDTMDEISLKASVFYWAIIAGSFSAFFGGRLEDAVCAGIVGVFLRLIQYLLGRTKLNPYCALVLLSFIGGVFANSFMWMGMDIHPAAINMGNIMPVIPGLALMNSIRDMFSQETISGLLKSAEAFILSLLIATGFAFSSSGTIIAFQTTWWVYLLTSLIGGFFFHLLWHGHIKDACVGAVVCMIAWGFTILFIALDWNEYAGYFAGAVFATLAAEILARFYKCPATIFLIIGVIAMVPGGSLYRTMFYAVAADWDKFGTQGIKTFLYAASIAAGIVIATAIWETIKAWLMSRGKKSTAANAA</sequence>
<dbReference type="AlphaFoldDB" id="C4V2K7"/>
<dbReference type="HOGENOM" id="CLU_046392_0_0_9"/>
<dbReference type="PANTHER" id="PTHR34390">
    <property type="entry name" value="UPF0442 PROTEIN YJJB-RELATED"/>
    <property type="match status" value="1"/>
</dbReference>
<feature type="transmembrane region" description="Helical" evidence="7">
    <location>
        <begin position="150"/>
        <end position="168"/>
    </location>
</feature>
<feature type="domain" description="Threonine/serine exporter-like N-terminal" evidence="8">
    <location>
        <begin position="20"/>
        <end position="254"/>
    </location>
</feature>
<dbReference type="Pfam" id="PF06738">
    <property type="entry name" value="ThrE"/>
    <property type="match status" value="1"/>
</dbReference>
<dbReference type="GO" id="GO:0005886">
    <property type="term" value="C:plasma membrane"/>
    <property type="evidence" value="ECO:0007669"/>
    <property type="project" value="UniProtKB-SubCell"/>
</dbReference>
<dbReference type="Pfam" id="PF12821">
    <property type="entry name" value="ThrE_2"/>
    <property type="match status" value="1"/>
</dbReference>
<gene>
    <name evidence="10" type="ORF">HMPREF0908_0751</name>
</gene>
<dbReference type="GO" id="GO:0022857">
    <property type="term" value="F:transmembrane transporter activity"/>
    <property type="evidence" value="ECO:0007669"/>
    <property type="project" value="InterPro"/>
</dbReference>
<feature type="domain" description="Threonine/Serine exporter ThrE" evidence="9">
    <location>
        <begin position="271"/>
        <end position="396"/>
    </location>
</feature>
<keyword evidence="11" id="KW-1185">Reference proteome</keyword>
<feature type="transmembrane region" description="Helical" evidence="7">
    <location>
        <begin position="380"/>
        <end position="401"/>
    </location>
</feature>
<evidence type="ECO:0000256" key="5">
    <source>
        <dbReference type="ARBA" id="ARBA00023136"/>
    </source>
</evidence>
<evidence type="ECO:0000256" key="7">
    <source>
        <dbReference type="SAM" id="Phobius"/>
    </source>
</evidence>
<evidence type="ECO:0000313" key="10">
    <source>
        <dbReference type="EMBL" id="EEQ49021.1"/>
    </source>
</evidence>
<comment type="subcellular location">
    <subcellularLocation>
        <location evidence="1">Cell membrane</location>
        <topology evidence="1">Multi-pass membrane protein</topology>
    </subcellularLocation>
</comment>
<dbReference type="PANTHER" id="PTHR34390:SF2">
    <property type="entry name" value="SUCCINATE TRANSPORTER SUBUNIT YJJP-RELATED"/>
    <property type="match status" value="1"/>
</dbReference>
<dbReference type="Proteomes" id="UP000005309">
    <property type="component" value="Unassembled WGS sequence"/>
</dbReference>
<feature type="transmembrane region" description="Helical" evidence="7">
    <location>
        <begin position="175"/>
        <end position="196"/>
    </location>
</feature>
<feature type="transmembrane region" description="Helical" evidence="7">
    <location>
        <begin position="240"/>
        <end position="260"/>
    </location>
</feature>
<comment type="similarity">
    <text evidence="6">Belongs to the ThrE exporter (TC 2.A.79) family.</text>
</comment>
<name>C4V2K7_9FIRM</name>
<evidence type="ECO:0000313" key="11">
    <source>
        <dbReference type="Proteomes" id="UP000005309"/>
    </source>
</evidence>
<keyword evidence="3 7" id="KW-0812">Transmembrane</keyword>
<evidence type="ECO:0008006" key="12">
    <source>
        <dbReference type="Google" id="ProtNLM"/>
    </source>
</evidence>
<feature type="transmembrane region" description="Helical" evidence="7">
    <location>
        <begin position="341"/>
        <end position="360"/>
    </location>
</feature>
<dbReference type="InterPro" id="IPR010619">
    <property type="entry name" value="ThrE-like_N"/>
</dbReference>
<proteinExistence type="inferred from homology"/>
<evidence type="ECO:0000256" key="6">
    <source>
        <dbReference type="ARBA" id="ARBA00034125"/>
    </source>
</evidence>
<feature type="transmembrane region" description="Helical" evidence="7">
    <location>
        <begin position="316"/>
        <end position="334"/>
    </location>
</feature>
<dbReference type="InterPro" id="IPR050539">
    <property type="entry name" value="ThrE_Dicarb/AminoAcid_Exp"/>
</dbReference>
<keyword evidence="5 7" id="KW-0472">Membrane</keyword>
<evidence type="ECO:0000256" key="4">
    <source>
        <dbReference type="ARBA" id="ARBA00022989"/>
    </source>
</evidence>
<feature type="transmembrane region" description="Helical" evidence="7">
    <location>
        <begin position="202"/>
        <end position="219"/>
    </location>
</feature>
<feature type="transmembrane region" description="Helical" evidence="7">
    <location>
        <begin position="291"/>
        <end position="310"/>
    </location>
</feature>
<keyword evidence="2" id="KW-1003">Cell membrane</keyword>
<dbReference type="RefSeq" id="WP_006689486.1">
    <property type="nucleotide sequence ID" value="NZ_GG694006.1"/>
</dbReference>
<dbReference type="OrthoDB" id="9813917at2"/>
<reference evidence="10 11" key="1">
    <citation type="submission" date="2009-04" db="EMBL/GenBank/DDBJ databases">
        <authorList>
            <person name="Qin X."/>
            <person name="Bachman B."/>
            <person name="Battles P."/>
            <person name="Bell A."/>
            <person name="Bess C."/>
            <person name="Bickham C."/>
            <person name="Chaboub L."/>
            <person name="Chen D."/>
            <person name="Coyle M."/>
            <person name="Deiros D.R."/>
            <person name="Dinh H."/>
            <person name="Forbes L."/>
            <person name="Fowler G."/>
            <person name="Francisco L."/>
            <person name="Fu Q."/>
            <person name="Gubbala S."/>
            <person name="Hale W."/>
            <person name="Han Y."/>
            <person name="Hemphill L."/>
            <person name="Highlander S.K."/>
            <person name="Hirani K."/>
            <person name="Hogues M."/>
            <person name="Jackson L."/>
            <person name="Jakkamsetti A."/>
            <person name="Javaid M."/>
            <person name="Jiang H."/>
            <person name="Korchina V."/>
            <person name="Kovar C."/>
            <person name="Lara F."/>
            <person name="Lee S."/>
            <person name="Mata R."/>
            <person name="Mathew T."/>
            <person name="Moen C."/>
            <person name="Morales K."/>
            <person name="Munidasa M."/>
            <person name="Nazareth L."/>
            <person name="Ngo R."/>
            <person name="Nguyen L."/>
            <person name="Okwuonu G."/>
            <person name="Ongeri F."/>
            <person name="Patil S."/>
            <person name="Petrosino J."/>
            <person name="Pham C."/>
            <person name="Pham P."/>
            <person name="Pu L.-L."/>
            <person name="Puazo M."/>
            <person name="Raj R."/>
            <person name="Reid J."/>
            <person name="Rouhana J."/>
            <person name="Saada N."/>
            <person name="Shang Y."/>
            <person name="Simmons D."/>
            <person name="Thornton R."/>
            <person name="Warren J."/>
            <person name="Weissenberger G."/>
            <person name="Zhang J."/>
            <person name="Zhang L."/>
            <person name="Zhou C."/>
            <person name="Zhu D."/>
            <person name="Muzny D."/>
            <person name="Worley K."/>
            <person name="Gibbs R."/>
        </authorList>
    </citation>
    <scope>NUCLEOTIDE SEQUENCE [LARGE SCALE GENOMIC DNA]</scope>
    <source>
        <strain evidence="10 11">ATCC 43531</strain>
    </source>
</reference>
<evidence type="ECO:0000256" key="2">
    <source>
        <dbReference type="ARBA" id="ARBA00022475"/>
    </source>
</evidence>
<evidence type="ECO:0000259" key="9">
    <source>
        <dbReference type="Pfam" id="PF12821"/>
    </source>
</evidence>
<keyword evidence="4 7" id="KW-1133">Transmembrane helix</keyword>
<evidence type="ECO:0000256" key="1">
    <source>
        <dbReference type="ARBA" id="ARBA00004651"/>
    </source>
</evidence>
<feature type="transmembrane region" description="Helical" evidence="7">
    <location>
        <begin position="266"/>
        <end position="284"/>
    </location>
</feature>
<dbReference type="STRING" id="638302.HMPREF0908_0751"/>
<accession>C4V2K7</accession>
<feature type="transmembrane region" description="Helical" evidence="7">
    <location>
        <begin position="123"/>
        <end position="144"/>
    </location>
</feature>
<protein>
    <recommendedName>
        <fullName evidence="12">Threonine/serine exporter-like N-terminal domain-containing protein</fullName>
    </recommendedName>
</protein>
<dbReference type="GO" id="GO:0015744">
    <property type="term" value="P:succinate transport"/>
    <property type="evidence" value="ECO:0007669"/>
    <property type="project" value="TreeGrafter"/>
</dbReference>
<dbReference type="InterPro" id="IPR024528">
    <property type="entry name" value="ThrE_2"/>
</dbReference>
<comment type="caution">
    <text evidence="10">The sequence shown here is derived from an EMBL/GenBank/DDBJ whole genome shotgun (WGS) entry which is preliminary data.</text>
</comment>
<evidence type="ECO:0000259" key="8">
    <source>
        <dbReference type="Pfam" id="PF06738"/>
    </source>
</evidence>